<keyword evidence="3" id="KW-0175">Coiled coil</keyword>
<gene>
    <name evidence="6" type="primary">mobA_1</name>
    <name evidence="6" type="ORF">LV35_01619</name>
</gene>
<evidence type="ECO:0000256" key="2">
    <source>
        <dbReference type="ARBA" id="ARBA00022971"/>
    </source>
</evidence>
<protein>
    <submittedName>
        <fullName evidence="6">Mobilization protein A</fullName>
    </submittedName>
</protein>
<evidence type="ECO:0000256" key="1">
    <source>
        <dbReference type="ARBA" id="ARBA00010873"/>
    </source>
</evidence>
<organism evidence="6 7">
    <name type="scientific">Acinetobacter baumannii</name>
    <dbReference type="NCBI Taxonomy" id="470"/>
    <lineage>
        <taxon>Bacteria</taxon>
        <taxon>Pseudomonadati</taxon>
        <taxon>Pseudomonadota</taxon>
        <taxon>Gammaproteobacteria</taxon>
        <taxon>Moraxellales</taxon>
        <taxon>Moraxellaceae</taxon>
        <taxon>Acinetobacter</taxon>
        <taxon>Acinetobacter calcoaceticus/baumannii complex</taxon>
    </lineage>
</organism>
<feature type="compositionally biased region" description="Basic and acidic residues" evidence="4">
    <location>
        <begin position="525"/>
        <end position="575"/>
    </location>
</feature>
<feature type="region of interest" description="Disordered" evidence="4">
    <location>
        <begin position="525"/>
        <end position="584"/>
    </location>
</feature>
<evidence type="ECO:0000313" key="6">
    <source>
        <dbReference type="EMBL" id="KZA18354.1"/>
    </source>
</evidence>
<reference evidence="6 7" key="1">
    <citation type="submission" date="2016-01" db="EMBL/GenBank/DDBJ databases">
        <title>Draft sequences of Acinetobacter baumannii isolates from wounded military personnel.</title>
        <authorList>
            <person name="Arivett B.A."/>
            <person name="Fiester S.E."/>
            <person name="Ream D.C."/>
            <person name="Actis L.A."/>
        </authorList>
    </citation>
    <scope>NUCLEOTIDE SEQUENCE [LARGE SCALE GENOMIC DNA]</scope>
    <source>
        <strain evidence="6 7">AB2828</strain>
    </source>
</reference>
<dbReference type="AlphaFoldDB" id="A0AAJ0VNL3"/>
<feature type="coiled-coil region" evidence="3">
    <location>
        <begin position="283"/>
        <end position="324"/>
    </location>
</feature>
<comment type="similarity">
    <text evidence="1">Belongs to the MobA/MobL family.</text>
</comment>
<evidence type="ECO:0000256" key="3">
    <source>
        <dbReference type="SAM" id="Coils"/>
    </source>
</evidence>
<dbReference type="EMBL" id="LRDT01000019">
    <property type="protein sequence ID" value="KZA18354.1"/>
    <property type="molecule type" value="Genomic_DNA"/>
</dbReference>
<dbReference type="Gene3D" id="3.30.930.30">
    <property type="match status" value="1"/>
</dbReference>
<evidence type="ECO:0000259" key="5">
    <source>
        <dbReference type="Pfam" id="PF03389"/>
    </source>
</evidence>
<proteinExistence type="inferred from homology"/>
<evidence type="ECO:0000313" key="7">
    <source>
        <dbReference type="Proteomes" id="UP000076296"/>
    </source>
</evidence>
<evidence type="ECO:0000256" key="4">
    <source>
        <dbReference type="SAM" id="MobiDB-lite"/>
    </source>
</evidence>
<keyword evidence="2" id="KW-0184">Conjugation</keyword>
<dbReference type="NCBIfam" id="NF041496">
    <property type="entry name" value="MobQ"/>
    <property type="match status" value="1"/>
</dbReference>
<dbReference type="Proteomes" id="UP000076296">
    <property type="component" value="Unassembled WGS sequence"/>
</dbReference>
<sequence length="584" mass="69371">MAIFHLNESNISRSDGRSAVACAAYRACEKLEDLTFGKTQDYTKKKGLAYKNIYAPEHTNTKLLDRQTLWNTVEKKEFNANGSMKANARLAKEYICALPHELTDAERIKIVDDFCRDFVNKHNVIVDACIHAPHEHNDETNNKNYHVHMMFTTRLINEKGELGKKQRIFNDHGPEILKDSRATFANVVNTVLENAGLDERIDHRSYKDQGLDFLEPTHHEGHEATALRRQYDEEQKRPLEERNTEIVLPRIALENDAIKAKNLDAAREYQQIIKGLDQEIIVPSRLEDQITQLENELQLTETEEKELLAELVNLNLEEERLQEQQVQQIDNAYDDFIRCQDIYAEFANQFYTIQSNAADNQKQIESNLTKTKRWLAENKSDFYLHTNNLFYDSYHHTYRDIKKPDFYATEKSVEQAKNENWREYATEVEQLAKEYDIENVVKRLGQCSEILENNGIERPTIKPSFWQKLKREYVHSFDTLHDFNDDVSPLLKAKRADDLKIEQERMQQVRQAEVDRQRRIENDRRESEFREQLRKEREQKEQRYEQERHEREHLAFLKRQELEKQQKNEPKKPENENNNDYRPW</sequence>
<dbReference type="Pfam" id="PF03389">
    <property type="entry name" value="MobA_MobL"/>
    <property type="match status" value="1"/>
</dbReference>
<dbReference type="RefSeq" id="WP_050591173.1">
    <property type="nucleotide sequence ID" value="NZ_LRDT01000019.1"/>
</dbReference>
<comment type="caution">
    <text evidence="6">The sequence shown here is derived from an EMBL/GenBank/DDBJ whole genome shotgun (WGS) entry which is preliminary data.</text>
</comment>
<accession>A0AAJ0VNL3</accession>
<dbReference type="InterPro" id="IPR005053">
    <property type="entry name" value="MobA_MobL"/>
</dbReference>
<feature type="domain" description="MobA/MobL protein" evidence="5">
    <location>
        <begin position="17"/>
        <end position="229"/>
    </location>
</feature>
<name>A0AAJ0VNL3_ACIBA</name>